<dbReference type="InterPro" id="IPR050457">
    <property type="entry name" value="ZnFinger_BTB_dom_contain"/>
</dbReference>
<dbReference type="InterPro" id="IPR013087">
    <property type="entry name" value="Znf_C2H2_type"/>
</dbReference>
<gene>
    <name evidence="15" type="primary">si:dkey-229b18.3</name>
</gene>
<dbReference type="InterPro" id="IPR041588">
    <property type="entry name" value="Integrase_H2C2"/>
</dbReference>
<evidence type="ECO:0000313" key="15">
    <source>
        <dbReference type="RefSeq" id="XP_012692691.2"/>
    </source>
</evidence>
<dbReference type="GO" id="GO:0000981">
    <property type="term" value="F:DNA-binding transcription factor activity, RNA polymerase II-specific"/>
    <property type="evidence" value="ECO:0007669"/>
    <property type="project" value="TreeGrafter"/>
</dbReference>
<keyword evidence="7" id="KW-0238">DNA-binding</keyword>
<keyword evidence="9" id="KW-0539">Nucleus</keyword>
<dbReference type="OrthoDB" id="6425912at2759"/>
<dbReference type="Proteomes" id="UP000515152">
    <property type="component" value="Chromosome 2"/>
</dbReference>
<evidence type="ECO:0000256" key="2">
    <source>
        <dbReference type="ARBA" id="ARBA00022723"/>
    </source>
</evidence>
<evidence type="ECO:0000259" key="12">
    <source>
        <dbReference type="PROSITE" id="PS50097"/>
    </source>
</evidence>
<evidence type="ECO:0000259" key="13">
    <source>
        <dbReference type="PROSITE" id="PS50157"/>
    </source>
</evidence>
<evidence type="ECO:0000256" key="10">
    <source>
        <dbReference type="PROSITE-ProRule" id="PRU00042"/>
    </source>
</evidence>
<dbReference type="GO" id="GO:0000978">
    <property type="term" value="F:RNA polymerase II cis-regulatory region sequence-specific DNA binding"/>
    <property type="evidence" value="ECO:0007669"/>
    <property type="project" value="TreeGrafter"/>
</dbReference>
<feature type="region of interest" description="Disordered" evidence="11">
    <location>
        <begin position="906"/>
        <end position="1000"/>
    </location>
</feature>
<dbReference type="GO" id="GO:0008270">
    <property type="term" value="F:zinc ion binding"/>
    <property type="evidence" value="ECO:0007669"/>
    <property type="project" value="UniProtKB-KW"/>
</dbReference>
<dbReference type="SMART" id="SM00225">
    <property type="entry name" value="BTB"/>
    <property type="match status" value="1"/>
</dbReference>
<dbReference type="Gene3D" id="1.10.340.70">
    <property type="match status" value="1"/>
</dbReference>
<dbReference type="PROSITE" id="PS00028">
    <property type="entry name" value="ZINC_FINGER_C2H2_1"/>
    <property type="match status" value="1"/>
</dbReference>
<evidence type="ECO:0000256" key="1">
    <source>
        <dbReference type="ARBA" id="ARBA00004123"/>
    </source>
</evidence>
<evidence type="ECO:0000256" key="4">
    <source>
        <dbReference type="ARBA" id="ARBA00022771"/>
    </source>
</evidence>
<dbReference type="PANTHER" id="PTHR46105">
    <property type="entry name" value="AGAP004733-PA"/>
    <property type="match status" value="1"/>
</dbReference>
<feature type="region of interest" description="Disordered" evidence="11">
    <location>
        <begin position="470"/>
        <end position="503"/>
    </location>
</feature>
<dbReference type="SUPFAM" id="SSF57667">
    <property type="entry name" value="beta-beta-alpha zinc fingers"/>
    <property type="match status" value="1"/>
</dbReference>
<name>A0A6P3W9D2_CLUHA</name>
<dbReference type="PROSITE" id="PS50097">
    <property type="entry name" value="BTB"/>
    <property type="match status" value="1"/>
</dbReference>
<feature type="compositionally biased region" description="Basic residues" evidence="11">
    <location>
        <begin position="737"/>
        <end position="748"/>
    </location>
</feature>
<feature type="region of interest" description="Disordered" evidence="11">
    <location>
        <begin position="785"/>
        <end position="811"/>
    </location>
</feature>
<dbReference type="PANTHER" id="PTHR46105:SF5">
    <property type="entry name" value="ZINC FINGER AND BTB DOMAIN-CONTAINING PROTEIN 44 ISOFORM X1"/>
    <property type="match status" value="1"/>
</dbReference>
<keyword evidence="8" id="KW-0804">Transcription</keyword>
<protein>
    <submittedName>
        <fullName evidence="15">Uncharacterized protein si:dkey-229b18.3</fullName>
    </submittedName>
</protein>
<keyword evidence="2" id="KW-0479">Metal-binding</keyword>
<evidence type="ECO:0000256" key="3">
    <source>
        <dbReference type="ARBA" id="ARBA00022737"/>
    </source>
</evidence>
<dbReference type="SMART" id="SM00355">
    <property type="entry name" value="ZnF_C2H2"/>
    <property type="match status" value="2"/>
</dbReference>
<comment type="subcellular location">
    <subcellularLocation>
        <location evidence="1">Nucleus</location>
    </subcellularLocation>
</comment>
<keyword evidence="6" id="KW-0805">Transcription regulation</keyword>
<dbReference type="RefSeq" id="XP_012692691.2">
    <property type="nucleotide sequence ID" value="XM_012837237.2"/>
</dbReference>
<evidence type="ECO:0000313" key="14">
    <source>
        <dbReference type="Proteomes" id="UP000515152"/>
    </source>
</evidence>
<dbReference type="AlphaFoldDB" id="A0A6P3W9D2"/>
<dbReference type="GeneID" id="105908679"/>
<dbReference type="InterPro" id="IPR036236">
    <property type="entry name" value="Znf_C2H2_sf"/>
</dbReference>
<feature type="domain" description="C2H2-type" evidence="13">
    <location>
        <begin position="1064"/>
        <end position="1086"/>
    </location>
</feature>
<keyword evidence="3" id="KW-0677">Repeat</keyword>
<proteinExistence type="predicted"/>
<dbReference type="InterPro" id="IPR000210">
    <property type="entry name" value="BTB/POZ_dom"/>
</dbReference>
<feature type="compositionally biased region" description="Polar residues" evidence="11">
    <location>
        <begin position="789"/>
        <end position="801"/>
    </location>
</feature>
<dbReference type="SUPFAM" id="SSF54695">
    <property type="entry name" value="POZ domain"/>
    <property type="match status" value="1"/>
</dbReference>
<feature type="domain" description="BTB" evidence="12">
    <location>
        <begin position="169"/>
        <end position="238"/>
    </location>
</feature>
<feature type="region of interest" description="Disordered" evidence="11">
    <location>
        <begin position="371"/>
        <end position="391"/>
    </location>
</feature>
<evidence type="ECO:0000256" key="11">
    <source>
        <dbReference type="SAM" id="MobiDB-lite"/>
    </source>
</evidence>
<dbReference type="Pfam" id="PF00651">
    <property type="entry name" value="BTB"/>
    <property type="match status" value="1"/>
</dbReference>
<organism evidence="14 15">
    <name type="scientific">Clupea harengus</name>
    <name type="common">Atlantic herring</name>
    <dbReference type="NCBI Taxonomy" id="7950"/>
    <lineage>
        <taxon>Eukaryota</taxon>
        <taxon>Metazoa</taxon>
        <taxon>Chordata</taxon>
        <taxon>Craniata</taxon>
        <taxon>Vertebrata</taxon>
        <taxon>Euteleostomi</taxon>
        <taxon>Actinopterygii</taxon>
        <taxon>Neopterygii</taxon>
        <taxon>Teleostei</taxon>
        <taxon>Clupei</taxon>
        <taxon>Clupeiformes</taxon>
        <taxon>Clupeoidei</taxon>
        <taxon>Clupeidae</taxon>
        <taxon>Clupea</taxon>
    </lineage>
</organism>
<keyword evidence="14" id="KW-1185">Reference proteome</keyword>
<dbReference type="Gene3D" id="3.30.160.60">
    <property type="entry name" value="Classic Zinc Finger"/>
    <property type="match status" value="1"/>
</dbReference>
<dbReference type="KEGG" id="char:105908679"/>
<evidence type="ECO:0000256" key="5">
    <source>
        <dbReference type="ARBA" id="ARBA00022833"/>
    </source>
</evidence>
<dbReference type="PROSITE" id="PS50157">
    <property type="entry name" value="ZINC_FINGER_C2H2_2"/>
    <property type="match status" value="1"/>
</dbReference>
<dbReference type="Gene3D" id="3.30.710.10">
    <property type="entry name" value="Potassium Channel Kv1.1, Chain A"/>
    <property type="match status" value="1"/>
</dbReference>
<feature type="region of interest" description="Disordered" evidence="11">
    <location>
        <begin position="735"/>
        <end position="760"/>
    </location>
</feature>
<evidence type="ECO:0000256" key="8">
    <source>
        <dbReference type="ARBA" id="ARBA00023163"/>
    </source>
</evidence>
<feature type="compositionally biased region" description="Basic and acidic residues" evidence="11">
    <location>
        <begin position="928"/>
        <end position="943"/>
    </location>
</feature>
<keyword evidence="4 10" id="KW-0863">Zinc-finger</keyword>
<feature type="compositionally biased region" description="Low complexity" evidence="11">
    <location>
        <begin position="472"/>
        <end position="487"/>
    </location>
</feature>
<dbReference type="GO" id="GO:0005634">
    <property type="term" value="C:nucleus"/>
    <property type="evidence" value="ECO:0007669"/>
    <property type="project" value="UniProtKB-SubCell"/>
</dbReference>
<sequence>MAGDCTYNTHYANDDTFGTIKQSADGQQELVGDVNGDRTAQGSVSSPPSPYFEEIGGSLYRKKLERGFVQYREVLAEEQRQNAIATFHQKRPGKRHHTLEDTYRFVAEHYWWEGMYIQVREYVLGCEECKLRKTDRQELKGRCVSRTMMSHSQEVLSKLKAQQEAGLFCDITLKTGGGHAFSAHKAVLAAVSEYFQEVFTEMDSAAVPQSYIDLTGFSEESFMPLLEFSYTSTLTLKLENLPEVSTMARHLRMWPALEACKAIQREHGSPGTVHRAGHPLSLAPGCPPLEVPNSRRTFSPFAQRTDAFQWKRRRELSSGGNDDDHHGGSIWNCAAQSKENNADSHFKLSLEDSDESEGECYKWPGLFQSQNRLHSSHPQPEENGFPCSPSRRLKLMDFKSPSVKRKLSACSLSPASVSTSSTAKRTSPRQPRAEGGQPARLLRSSPGAALALRRLLPKLDSSFKGKRRRIGSSFCSSSTSSASKSLSQRFSPPETEAEADENQGAVLVTPIKVKQEPVEEEIQSARVQEEVLSPRTQEKYRLLSFLGLQRKSLLPGPDALIGWKQKNRLRKPKVNNYSLTARRKPKGPGSDLAPGAVGLPGGIGSSIGVMAGINPSFSLCDMTRVELLRRVIKAEPLEPIRPEDMKLKRKKDVHSTPLLSTVKNTRSKVTLPPLLPTPSKCQEVRRPQELRHAVREAPRAQGKPVEWPAGAPKKPIVKVKQEPVDCPVSTHPAHIPHITHHNSSHLRQRAALPPRRTKKSVLKDSFVHTRSSVVTGRTQRYNSRCMAVQSRQRPTASSDRSGLQRGKVKRRLKEIREKEESREWAHHHCLHQHSLYKAIKEEPADPLPLSVPLPDQEMPELGKRQSKLPMKLLDPGFLFSFCKPAAGIKREEESVDICLTRFVAHGNVPSSNSSHGNTRSNTRLRRRNLVDGRGSERPRRERQGVQSVQPSQRDTKALKRKVKKEPEERSVSQRVTKGRACPPATKKSSNAKKEPPKNLGKLLPLHSRRAILLESIRRARLKQLRGPSAQAPRGSHACQQCRGSYRDCDTLIMHRIRHIEGKHWPCPLCSKTFFRQKNVKNHIRNHDPKLYKCHQCMATS</sequence>
<feature type="compositionally biased region" description="Low complexity" evidence="11">
    <location>
        <begin position="409"/>
        <end position="423"/>
    </location>
</feature>
<feature type="region of interest" description="Disordered" evidence="11">
    <location>
        <begin position="268"/>
        <end position="298"/>
    </location>
</feature>
<reference evidence="15" key="1">
    <citation type="submission" date="2025-08" db="UniProtKB">
        <authorList>
            <consortium name="RefSeq"/>
        </authorList>
    </citation>
    <scope>IDENTIFICATION</scope>
</reference>
<dbReference type="Pfam" id="PF17921">
    <property type="entry name" value="Integrase_H2C2"/>
    <property type="match status" value="1"/>
</dbReference>
<keyword evidence="5" id="KW-0862">Zinc</keyword>
<evidence type="ECO:0000256" key="6">
    <source>
        <dbReference type="ARBA" id="ARBA00023015"/>
    </source>
</evidence>
<feature type="region of interest" description="Disordered" evidence="11">
    <location>
        <begin position="409"/>
        <end position="445"/>
    </location>
</feature>
<dbReference type="InterPro" id="IPR011333">
    <property type="entry name" value="SKP1/BTB/POZ_sf"/>
</dbReference>
<evidence type="ECO:0000256" key="9">
    <source>
        <dbReference type="ARBA" id="ARBA00023242"/>
    </source>
</evidence>
<evidence type="ECO:0000256" key="7">
    <source>
        <dbReference type="ARBA" id="ARBA00023125"/>
    </source>
</evidence>
<accession>A0A6P3W9D2</accession>